<dbReference type="AlphaFoldDB" id="A0A4Q2DCL9"/>
<accession>A0A4Q2DCL9</accession>
<dbReference type="Proteomes" id="UP000290288">
    <property type="component" value="Unassembled WGS sequence"/>
</dbReference>
<keyword evidence="2" id="KW-1185">Reference proteome</keyword>
<proteinExistence type="predicted"/>
<comment type="caution">
    <text evidence="1">The sequence shown here is derived from an EMBL/GenBank/DDBJ whole genome shotgun (WGS) entry which is preliminary data.</text>
</comment>
<sequence>MQLPRLINKPYLPICTLNGVCTTLHWSFKTEKFTLRTGNPDGSKTIVEYSPEQVVGFMNRHNEMCMNLNLFHDVAPDFAYETFAYGVNVDKGMPWKMAQQAGAEIDIPELPLTLDVINLSVVLPEVLAVRKAAIDGQAGYSVGAGSRGGHFGGARGCGGHFGGTGG</sequence>
<evidence type="ECO:0000313" key="1">
    <source>
        <dbReference type="EMBL" id="RXW16556.1"/>
    </source>
</evidence>
<organism evidence="1 2">
    <name type="scientific">Candolleomyces aberdarensis</name>
    <dbReference type="NCBI Taxonomy" id="2316362"/>
    <lineage>
        <taxon>Eukaryota</taxon>
        <taxon>Fungi</taxon>
        <taxon>Dikarya</taxon>
        <taxon>Basidiomycota</taxon>
        <taxon>Agaricomycotina</taxon>
        <taxon>Agaricomycetes</taxon>
        <taxon>Agaricomycetidae</taxon>
        <taxon>Agaricales</taxon>
        <taxon>Agaricineae</taxon>
        <taxon>Psathyrellaceae</taxon>
        <taxon>Candolleomyces</taxon>
    </lineage>
</organism>
<dbReference type="EMBL" id="SDEE01000425">
    <property type="protein sequence ID" value="RXW16556.1"/>
    <property type="molecule type" value="Genomic_DNA"/>
</dbReference>
<name>A0A4Q2DCL9_9AGAR</name>
<protein>
    <submittedName>
        <fullName evidence="1">Uncharacterized protein</fullName>
    </submittedName>
</protein>
<reference evidence="1 2" key="1">
    <citation type="submission" date="2019-01" db="EMBL/GenBank/DDBJ databases">
        <title>Draft genome sequence of Psathyrella aberdarensis IHI B618.</title>
        <authorList>
            <person name="Buettner E."/>
            <person name="Kellner H."/>
        </authorList>
    </citation>
    <scope>NUCLEOTIDE SEQUENCE [LARGE SCALE GENOMIC DNA]</scope>
    <source>
        <strain evidence="1 2">IHI B618</strain>
    </source>
</reference>
<evidence type="ECO:0000313" key="2">
    <source>
        <dbReference type="Proteomes" id="UP000290288"/>
    </source>
</evidence>
<gene>
    <name evidence="1" type="ORF">EST38_g9294</name>
</gene>